<sequence length="649" mass="74669">MSDSEGQAPGGSSEQSGPRKGSKLGPGGYGGSDMPTEEIPLEEKQELQKASQKQAKFKSQQTIVRRRRRRNPYADDGIRHYPKQTTEELRQEKLTGKHQKRRVKEIGVPCSSSETDSSDMTRVSNLSEFTIYKPSVGKKILVQMLPILLFANIFGQFPLRWSVAKNGCVSFLFTWWNPFAIAFTVVGTVCFIFCCISIWTYYTFQMEVPSGIRLWQDPNVTAEQRFTQVIIDRNLIPFFVLMLGYMSMWIITLAFLKKKTTLSNYFSYWSRAMILIKMDPTHHAWQYSLFGVTFYIVITVLLVWLNFWKFTATAVGGPTVAAILLIYMWDPDMLRQNEMGSFSFTLLEYQWMGAIIVIYTYMAPKVYLLLFMFKQKLLQNSFRKWNGRAYAGSLMEDTRINKVRGRCTYRLLFRDHCVLVDLLQETSNAFAGLFEAVFISDAISVCLMLYLFAKDWKYGKRQQQAVVGNYFIRPYDWVIVFVYLTGNVIIMVIAAVISSEVTEVASEGLDIIRRKPLVGRRQDEDLIFLLSMYASLNAASPLDFGGSGLFFMNKDFIQETASTIFSYFVILLQFMPPLDTDQDSEISKRADIGHFLSDFERIRLGHWKPLSLDIQLDMEQFNITSTTSGTTQEVNLDPSQTTERSRRKF</sequence>
<dbReference type="GO" id="GO:0005886">
    <property type="term" value="C:plasma membrane"/>
    <property type="evidence" value="ECO:0007669"/>
    <property type="project" value="UniProtKB-SubCell"/>
</dbReference>
<keyword evidence="4 7" id="KW-1133">Transmembrane helix</keyword>
<organism evidence="8 9">
    <name type="scientific">Allacma fusca</name>
    <dbReference type="NCBI Taxonomy" id="39272"/>
    <lineage>
        <taxon>Eukaryota</taxon>
        <taxon>Metazoa</taxon>
        <taxon>Ecdysozoa</taxon>
        <taxon>Arthropoda</taxon>
        <taxon>Hexapoda</taxon>
        <taxon>Collembola</taxon>
        <taxon>Symphypleona</taxon>
        <taxon>Sminthuridae</taxon>
        <taxon>Allacma</taxon>
    </lineage>
</organism>
<feature type="transmembrane region" description="Helical" evidence="7">
    <location>
        <begin position="179"/>
        <end position="204"/>
    </location>
</feature>
<dbReference type="Pfam" id="PF08395">
    <property type="entry name" value="7tm_7"/>
    <property type="match status" value="1"/>
</dbReference>
<protein>
    <recommendedName>
        <fullName evidence="10">Gustatory receptor</fullName>
    </recommendedName>
</protein>
<feature type="transmembrane region" description="Helical" evidence="7">
    <location>
        <begin position="235"/>
        <end position="256"/>
    </location>
</feature>
<evidence type="ECO:0000256" key="1">
    <source>
        <dbReference type="ARBA" id="ARBA00004651"/>
    </source>
</evidence>
<evidence type="ECO:0008006" key="10">
    <source>
        <dbReference type="Google" id="ProtNLM"/>
    </source>
</evidence>
<proteinExistence type="predicted"/>
<feature type="transmembrane region" description="Helical" evidence="7">
    <location>
        <begin position="284"/>
        <end position="305"/>
    </location>
</feature>
<dbReference type="EMBL" id="CAJVCH010570458">
    <property type="protein sequence ID" value="CAG7834979.1"/>
    <property type="molecule type" value="Genomic_DNA"/>
</dbReference>
<feature type="transmembrane region" description="Helical" evidence="7">
    <location>
        <begin position="312"/>
        <end position="329"/>
    </location>
</feature>
<comment type="subcellular location">
    <subcellularLocation>
        <location evidence="1">Cell membrane</location>
        <topology evidence="1">Multi-pass membrane protein</topology>
    </subcellularLocation>
</comment>
<feature type="transmembrane region" description="Helical" evidence="7">
    <location>
        <begin position="477"/>
        <end position="497"/>
    </location>
</feature>
<feature type="compositionally biased region" description="Low complexity" evidence="6">
    <location>
        <begin position="48"/>
        <end position="61"/>
    </location>
</feature>
<feature type="region of interest" description="Disordered" evidence="6">
    <location>
        <begin position="1"/>
        <end position="79"/>
    </location>
</feature>
<keyword evidence="3 7" id="KW-0812">Transmembrane</keyword>
<evidence type="ECO:0000313" key="9">
    <source>
        <dbReference type="Proteomes" id="UP000708208"/>
    </source>
</evidence>
<accession>A0A8J2LMP9</accession>
<keyword evidence="5 7" id="KW-0472">Membrane</keyword>
<dbReference type="GO" id="GO:0050909">
    <property type="term" value="P:sensory perception of taste"/>
    <property type="evidence" value="ECO:0007669"/>
    <property type="project" value="InterPro"/>
</dbReference>
<evidence type="ECO:0000256" key="6">
    <source>
        <dbReference type="SAM" id="MobiDB-lite"/>
    </source>
</evidence>
<name>A0A8J2LMP9_9HEXA</name>
<dbReference type="AlphaFoldDB" id="A0A8J2LMP9"/>
<evidence type="ECO:0000256" key="4">
    <source>
        <dbReference type="ARBA" id="ARBA00022989"/>
    </source>
</evidence>
<keyword evidence="9" id="KW-1185">Reference proteome</keyword>
<feature type="transmembrane region" description="Helical" evidence="7">
    <location>
        <begin position="429"/>
        <end position="453"/>
    </location>
</feature>
<gene>
    <name evidence="8" type="ORF">AFUS01_LOCUS44414</name>
</gene>
<feature type="compositionally biased region" description="Polar residues" evidence="6">
    <location>
        <begin position="627"/>
        <end position="642"/>
    </location>
</feature>
<feature type="compositionally biased region" description="Polar residues" evidence="6">
    <location>
        <begin position="1"/>
        <end position="16"/>
    </location>
</feature>
<feature type="region of interest" description="Disordered" evidence="6">
    <location>
        <begin position="627"/>
        <end position="649"/>
    </location>
</feature>
<evidence type="ECO:0000256" key="5">
    <source>
        <dbReference type="ARBA" id="ARBA00023136"/>
    </source>
</evidence>
<evidence type="ECO:0000256" key="7">
    <source>
        <dbReference type="SAM" id="Phobius"/>
    </source>
</evidence>
<evidence type="ECO:0000313" key="8">
    <source>
        <dbReference type="EMBL" id="CAG7834979.1"/>
    </source>
</evidence>
<feature type="transmembrane region" description="Helical" evidence="7">
    <location>
        <begin position="349"/>
        <end position="373"/>
    </location>
</feature>
<dbReference type="Proteomes" id="UP000708208">
    <property type="component" value="Unassembled WGS sequence"/>
</dbReference>
<reference evidence="8" key="1">
    <citation type="submission" date="2021-06" db="EMBL/GenBank/DDBJ databases">
        <authorList>
            <person name="Hodson N. C."/>
            <person name="Mongue J. A."/>
            <person name="Jaron S. K."/>
        </authorList>
    </citation>
    <scope>NUCLEOTIDE SEQUENCE</scope>
</reference>
<evidence type="ECO:0000256" key="2">
    <source>
        <dbReference type="ARBA" id="ARBA00022475"/>
    </source>
</evidence>
<dbReference type="InterPro" id="IPR013604">
    <property type="entry name" value="7TM_chemorcpt"/>
</dbReference>
<keyword evidence="2" id="KW-1003">Cell membrane</keyword>
<comment type="caution">
    <text evidence="8">The sequence shown here is derived from an EMBL/GenBank/DDBJ whole genome shotgun (WGS) entry which is preliminary data.</text>
</comment>
<feature type="transmembrane region" description="Helical" evidence="7">
    <location>
        <begin position="140"/>
        <end position="159"/>
    </location>
</feature>
<evidence type="ECO:0000256" key="3">
    <source>
        <dbReference type="ARBA" id="ARBA00022692"/>
    </source>
</evidence>